<keyword evidence="1" id="KW-0732">Signal</keyword>
<dbReference type="AlphaFoldDB" id="A0A8J8M7W1"/>
<dbReference type="EMBL" id="CP058561">
    <property type="protein sequence ID" value="QUH27750.1"/>
    <property type="molecule type" value="Genomic_DNA"/>
</dbReference>
<dbReference type="KEGG" id="vgu:HYG85_01985"/>
<dbReference type="RefSeq" id="WP_212692066.1">
    <property type="nucleotide sequence ID" value="NZ_CP058561.1"/>
</dbReference>
<organism evidence="2 3">
    <name type="scientific">Vallitalea guaymasensis</name>
    <dbReference type="NCBI Taxonomy" id="1185412"/>
    <lineage>
        <taxon>Bacteria</taxon>
        <taxon>Bacillati</taxon>
        <taxon>Bacillota</taxon>
        <taxon>Clostridia</taxon>
        <taxon>Lachnospirales</taxon>
        <taxon>Vallitaleaceae</taxon>
        <taxon>Vallitalea</taxon>
    </lineage>
</organism>
<dbReference type="Proteomes" id="UP000677305">
    <property type="component" value="Chromosome"/>
</dbReference>
<keyword evidence="3" id="KW-1185">Reference proteome</keyword>
<sequence>MKKYKRLVCLGLILAFFSTTSYGLEVEAMDNQLNFVSIITFENTFQISDSGQASVTCFLFARNVNKVKIIADLQQYKDGEWKTIKSWSGSEDDTSCLVGGKWYIASGNTYRMVSYGYTYKDDEFVESTIYISESKEY</sequence>
<feature type="signal peptide" evidence="1">
    <location>
        <begin position="1"/>
        <end position="23"/>
    </location>
</feature>
<protein>
    <submittedName>
        <fullName evidence="2">Uncharacterized protein</fullName>
    </submittedName>
</protein>
<accession>A0A8J8M7W1</accession>
<feature type="chain" id="PRO_5039262600" evidence="1">
    <location>
        <begin position="24"/>
        <end position="137"/>
    </location>
</feature>
<gene>
    <name evidence="2" type="ORF">HYG85_01985</name>
</gene>
<evidence type="ECO:0000256" key="1">
    <source>
        <dbReference type="SAM" id="SignalP"/>
    </source>
</evidence>
<evidence type="ECO:0000313" key="3">
    <source>
        <dbReference type="Proteomes" id="UP000677305"/>
    </source>
</evidence>
<reference evidence="2 3" key="1">
    <citation type="submission" date="2020-07" db="EMBL/GenBank/DDBJ databases">
        <title>Vallitalea guaymasensis genome.</title>
        <authorList>
            <person name="Postec A."/>
        </authorList>
    </citation>
    <scope>NUCLEOTIDE SEQUENCE [LARGE SCALE GENOMIC DNA]</scope>
    <source>
        <strain evidence="2 3">Ra1766G1</strain>
    </source>
</reference>
<evidence type="ECO:0000313" key="2">
    <source>
        <dbReference type="EMBL" id="QUH27750.1"/>
    </source>
</evidence>
<name>A0A8J8M7W1_9FIRM</name>
<proteinExistence type="predicted"/>